<dbReference type="SUPFAM" id="SSF81324">
    <property type="entry name" value="Voltage-gated potassium channels"/>
    <property type="match status" value="1"/>
</dbReference>
<feature type="region of interest" description="Disordered" evidence="8">
    <location>
        <begin position="607"/>
        <end position="715"/>
    </location>
</feature>
<dbReference type="GO" id="GO:0008076">
    <property type="term" value="C:voltage-gated potassium channel complex"/>
    <property type="evidence" value="ECO:0007669"/>
    <property type="project" value="InterPro"/>
</dbReference>
<feature type="transmembrane region" description="Helical" evidence="9">
    <location>
        <begin position="191"/>
        <end position="208"/>
    </location>
</feature>
<dbReference type="GO" id="GO:0001508">
    <property type="term" value="P:action potential"/>
    <property type="evidence" value="ECO:0007669"/>
    <property type="project" value="TreeGrafter"/>
</dbReference>
<feature type="compositionally biased region" description="Low complexity" evidence="8">
    <location>
        <begin position="1"/>
        <end position="11"/>
    </location>
</feature>
<dbReference type="Gene3D" id="1.10.287.70">
    <property type="match status" value="1"/>
</dbReference>
<comment type="caution">
    <text evidence="11">The sequence shown here is derived from an EMBL/GenBank/DDBJ whole genome shotgun (WGS) entry which is preliminary data.</text>
</comment>
<name>A0A1Y1WS53_9FUNG</name>
<feature type="domain" description="Potassium channel" evidence="10">
    <location>
        <begin position="425"/>
        <end position="482"/>
    </location>
</feature>
<evidence type="ECO:0000256" key="8">
    <source>
        <dbReference type="SAM" id="MobiDB-lite"/>
    </source>
</evidence>
<feature type="compositionally biased region" description="Basic residues" evidence="8">
    <location>
        <begin position="519"/>
        <end position="528"/>
    </location>
</feature>
<reference evidence="11 12" key="1">
    <citation type="submission" date="2016-08" db="EMBL/GenBank/DDBJ databases">
        <title>A Parts List for Fungal Cellulosomes Revealed by Comparative Genomics.</title>
        <authorList>
            <consortium name="DOE Joint Genome Institute"/>
            <person name="Haitjema C.H."/>
            <person name="Gilmore S.P."/>
            <person name="Henske J.K."/>
            <person name="Solomon K.V."/>
            <person name="De Groot R."/>
            <person name="Kuo A."/>
            <person name="Mondo S.J."/>
            <person name="Salamov A.A."/>
            <person name="Labutti K."/>
            <person name="Zhao Z."/>
            <person name="Chiniquy J."/>
            <person name="Barry K."/>
            <person name="Brewer H.M."/>
            <person name="Purvine S.O."/>
            <person name="Wright A.T."/>
            <person name="Boxma B."/>
            <person name="Van Alen T."/>
            <person name="Hackstein J.H."/>
            <person name="Baker S.E."/>
            <person name="Grigoriev I.V."/>
            <person name="O'Malley M.A."/>
        </authorList>
    </citation>
    <scope>NUCLEOTIDE SEQUENCE [LARGE SCALE GENOMIC DNA]</scope>
    <source>
        <strain evidence="11 12">S4</strain>
    </source>
</reference>
<dbReference type="EMBL" id="MCFG01000302">
    <property type="protein sequence ID" value="ORX76373.1"/>
    <property type="molecule type" value="Genomic_DNA"/>
</dbReference>
<keyword evidence="7" id="KW-0407">Ion channel</keyword>
<keyword evidence="5" id="KW-0406">Ion transport</keyword>
<feature type="compositionally biased region" description="Polar residues" evidence="8">
    <location>
        <begin position="680"/>
        <end position="694"/>
    </location>
</feature>
<evidence type="ECO:0000313" key="11">
    <source>
        <dbReference type="EMBL" id="ORX76373.1"/>
    </source>
</evidence>
<feature type="compositionally biased region" description="Low complexity" evidence="8">
    <location>
        <begin position="529"/>
        <end position="539"/>
    </location>
</feature>
<dbReference type="InterPro" id="IPR013099">
    <property type="entry name" value="K_chnl_dom"/>
</dbReference>
<dbReference type="PRINTS" id="PR00169">
    <property type="entry name" value="KCHANNEL"/>
</dbReference>
<feature type="transmembrane region" description="Helical" evidence="9">
    <location>
        <begin position="228"/>
        <end position="251"/>
    </location>
</feature>
<feature type="compositionally biased region" description="Low complexity" evidence="8">
    <location>
        <begin position="632"/>
        <end position="652"/>
    </location>
</feature>
<reference evidence="11 12" key="2">
    <citation type="submission" date="2016-08" db="EMBL/GenBank/DDBJ databases">
        <title>Pervasive Adenine N6-methylation of Active Genes in Fungi.</title>
        <authorList>
            <consortium name="DOE Joint Genome Institute"/>
            <person name="Mondo S.J."/>
            <person name="Dannebaum R.O."/>
            <person name="Kuo R.C."/>
            <person name="Labutti K."/>
            <person name="Haridas S."/>
            <person name="Kuo A."/>
            <person name="Salamov A."/>
            <person name="Ahrendt S.R."/>
            <person name="Lipzen A."/>
            <person name="Sullivan W."/>
            <person name="Andreopoulos W.B."/>
            <person name="Clum A."/>
            <person name="Lindquist E."/>
            <person name="Daum C."/>
            <person name="Ramamoorthy G.K."/>
            <person name="Gryganskyi A."/>
            <person name="Culley D."/>
            <person name="Magnuson J.K."/>
            <person name="James T.Y."/>
            <person name="O'Malley M.A."/>
            <person name="Stajich J.E."/>
            <person name="Spatafora J.W."/>
            <person name="Visel A."/>
            <person name="Grigoriev I.V."/>
        </authorList>
    </citation>
    <scope>NUCLEOTIDE SEQUENCE [LARGE SCALE GENOMIC DNA]</scope>
    <source>
        <strain evidence="11 12">S4</strain>
    </source>
</reference>
<keyword evidence="4 9" id="KW-1133">Transmembrane helix</keyword>
<dbReference type="Proteomes" id="UP000193944">
    <property type="component" value="Unassembled WGS sequence"/>
</dbReference>
<evidence type="ECO:0000256" key="4">
    <source>
        <dbReference type="ARBA" id="ARBA00022989"/>
    </source>
</evidence>
<feature type="transmembrane region" description="Helical" evidence="9">
    <location>
        <begin position="370"/>
        <end position="394"/>
    </location>
</feature>
<evidence type="ECO:0000259" key="10">
    <source>
        <dbReference type="Pfam" id="PF07885"/>
    </source>
</evidence>
<dbReference type="GO" id="GO:0005249">
    <property type="term" value="F:voltage-gated potassium channel activity"/>
    <property type="evidence" value="ECO:0007669"/>
    <property type="project" value="InterPro"/>
</dbReference>
<feature type="compositionally biased region" description="Basic and acidic residues" evidence="8">
    <location>
        <begin position="667"/>
        <end position="679"/>
    </location>
</feature>
<keyword evidence="2" id="KW-0813">Transport</keyword>
<evidence type="ECO:0000256" key="9">
    <source>
        <dbReference type="SAM" id="Phobius"/>
    </source>
</evidence>
<feature type="region of interest" description="Disordered" evidence="8">
    <location>
        <begin position="129"/>
        <end position="157"/>
    </location>
</feature>
<evidence type="ECO:0000256" key="7">
    <source>
        <dbReference type="ARBA" id="ARBA00023303"/>
    </source>
</evidence>
<keyword evidence="6 9" id="KW-0472">Membrane</keyword>
<feature type="compositionally biased region" description="Polar residues" evidence="8">
    <location>
        <begin position="129"/>
        <end position="155"/>
    </location>
</feature>
<evidence type="ECO:0000256" key="3">
    <source>
        <dbReference type="ARBA" id="ARBA00022692"/>
    </source>
</evidence>
<feature type="region of interest" description="Disordered" evidence="8">
    <location>
        <begin position="517"/>
        <end position="575"/>
    </location>
</feature>
<feature type="region of interest" description="Disordered" evidence="8">
    <location>
        <begin position="1"/>
        <end position="30"/>
    </location>
</feature>
<feature type="transmembrane region" description="Helical" evidence="9">
    <location>
        <begin position="293"/>
        <end position="314"/>
    </location>
</feature>
<organism evidence="11 12">
    <name type="scientific">Anaeromyces robustus</name>
    <dbReference type="NCBI Taxonomy" id="1754192"/>
    <lineage>
        <taxon>Eukaryota</taxon>
        <taxon>Fungi</taxon>
        <taxon>Fungi incertae sedis</taxon>
        <taxon>Chytridiomycota</taxon>
        <taxon>Chytridiomycota incertae sedis</taxon>
        <taxon>Neocallimastigomycetes</taxon>
        <taxon>Neocallimastigales</taxon>
        <taxon>Neocallimastigaceae</taxon>
        <taxon>Anaeromyces</taxon>
    </lineage>
</organism>
<feature type="compositionally biased region" description="Basic and acidic residues" evidence="8">
    <location>
        <begin position="698"/>
        <end position="715"/>
    </location>
</feature>
<dbReference type="PANTHER" id="PTHR11537">
    <property type="entry name" value="VOLTAGE-GATED POTASSIUM CHANNEL"/>
    <property type="match status" value="1"/>
</dbReference>
<feature type="compositionally biased region" description="Polar residues" evidence="8">
    <location>
        <begin position="614"/>
        <end position="624"/>
    </location>
</feature>
<protein>
    <recommendedName>
        <fullName evidence="10">Potassium channel domain-containing protein</fullName>
    </recommendedName>
</protein>
<dbReference type="InterPro" id="IPR028325">
    <property type="entry name" value="VG_K_chnl"/>
</dbReference>
<dbReference type="Pfam" id="PF07885">
    <property type="entry name" value="Ion_trans_2"/>
    <property type="match status" value="1"/>
</dbReference>
<proteinExistence type="predicted"/>
<feature type="compositionally biased region" description="Low complexity" evidence="8">
    <location>
        <begin position="786"/>
        <end position="805"/>
    </location>
</feature>
<evidence type="ECO:0000256" key="6">
    <source>
        <dbReference type="ARBA" id="ARBA00023136"/>
    </source>
</evidence>
<gene>
    <name evidence="11" type="ORF">BCR32DRAFT_329391</name>
</gene>
<dbReference type="OrthoDB" id="415460at2759"/>
<evidence type="ECO:0000256" key="5">
    <source>
        <dbReference type="ARBA" id="ARBA00023065"/>
    </source>
</evidence>
<keyword evidence="12" id="KW-1185">Reference proteome</keyword>
<dbReference type="PANTHER" id="PTHR11537:SF254">
    <property type="entry name" value="POTASSIUM VOLTAGE-GATED CHANNEL PROTEIN SHAB"/>
    <property type="match status" value="1"/>
</dbReference>
<evidence type="ECO:0000313" key="12">
    <source>
        <dbReference type="Proteomes" id="UP000193944"/>
    </source>
</evidence>
<comment type="subcellular location">
    <subcellularLocation>
        <location evidence="1">Membrane</location>
        <topology evidence="1">Multi-pass membrane protein</topology>
    </subcellularLocation>
</comment>
<keyword evidence="3 9" id="KW-0812">Transmembrane</keyword>
<dbReference type="STRING" id="1754192.A0A1Y1WS53"/>
<feature type="region of interest" description="Disordered" evidence="8">
    <location>
        <begin position="772"/>
        <end position="806"/>
    </location>
</feature>
<dbReference type="AlphaFoldDB" id="A0A1Y1WS53"/>
<evidence type="ECO:0000256" key="2">
    <source>
        <dbReference type="ARBA" id="ARBA00022448"/>
    </source>
</evidence>
<feature type="transmembrane region" description="Helical" evidence="9">
    <location>
        <begin position="326"/>
        <end position="349"/>
    </location>
</feature>
<sequence>MSTSNNDTSDSNNHENLPKIELTSSKGTTDIENFENFPKIELTTASLGNYTLNSDTKRISDVNKLKNLFVDPKVESKEKTTKEKNKTTKEKTENIKNRKNSVLRIPDKSNNVTKSFDFLSVDTTTNHLQPNTSLPLKSADSTTPLKDGISKSQPNMLRDEDEDDITNLQKHISKMFNHAFTDAIYNPRESWLAMVLNIYHAIILYLSVFLECYSTQLMVQDTNSARKAWRIVSLIFTIQLCLYLLADLILYPIRKRRHLAMLEAATSTKNQKDGKNEIINYKDIKVTKNLFKLYKGFLSFSEIMVILGCLPFFVEEIFPQCRLININHYGLISFLLLCCRLYTALYIFYYLRNRISKFFHIIIRATKESIYEIISVIIIYFIVMIFCSRVIFYADLSKCTLDQEGRNWRRQYKNGTIDENSPSCELQSNLDAFWYTFMTMTTLGFGDQVVNTYFGKIMATIAFGATPILYSLPSIVITTKMITLIIHDTKSTATKDAAKKHKKRFFNMGQFLSGVGNNKKNKLSKLGKKNNSINKSKGSNTDDENNQESKNKSKKSKGKEKGKNNSNKNFDNQGRYIVPLHDESSGTYNKKKSTLLSVPENKKEEASISSSISPLINGNQITSFDTKDSKDFSFTNSNSNSTNNPTSNPNSNHGDDEDDLNEQDNQPENKLENQPENKSENLPVNQSINQPVNQSESQPEKLKEKEESSILYESPKEFDPADLKKVIMSNKSDLFTSGNLTSSMTIKRFYKDNPSSLGKPLASIFENPESDQVYNENDENHPPTSPSASASNPNINIASTSNNPNKLHTTFKALPITANSASNSETENESTIFDYNAYKKNANNKNYIVSMLKQHYQTCLDEIDYVKKREKTLNSLKSGFEKGIMALQTM</sequence>
<accession>A0A1Y1WS53</accession>
<evidence type="ECO:0000256" key="1">
    <source>
        <dbReference type="ARBA" id="ARBA00004141"/>
    </source>
</evidence>